<evidence type="ECO:0000256" key="1">
    <source>
        <dbReference type="SAM" id="MobiDB-lite"/>
    </source>
</evidence>
<reference evidence="2 3" key="1">
    <citation type="journal article" date="2013" name="Nature">
        <title>Insights into bilaterian evolution from three spiralian genomes.</title>
        <authorList>
            <person name="Simakov O."/>
            <person name="Marletaz F."/>
            <person name="Cho S.J."/>
            <person name="Edsinger-Gonzales E."/>
            <person name="Havlak P."/>
            <person name="Hellsten U."/>
            <person name="Kuo D.H."/>
            <person name="Larsson T."/>
            <person name="Lv J."/>
            <person name="Arendt D."/>
            <person name="Savage R."/>
            <person name="Osoegawa K."/>
            <person name="de Jong P."/>
            <person name="Grimwood J."/>
            <person name="Chapman J.A."/>
            <person name="Shapiro H."/>
            <person name="Aerts A."/>
            <person name="Otillar R.P."/>
            <person name="Terry A.Y."/>
            <person name="Boore J.L."/>
            <person name="Grigoriev I.V."/>
            <person name="Lindberg D.R."/>
            <person name="Seaver E.C."/>
            <person name="Weisblat D.A."/>
            <person name="Putnam N.H."/>
            <person name="Rokhsar D.S."/>
        </authorList>
    </citation>
    <scope>NUCLEOTIDE SEQUENCE [LARGE SCALE GENOMIC DNA]</scope>
</reference>
<name>V4BU24_LOTGI</name>
<feature type="compositionally biased region" description="Acidic residues" evidence="1">
    <location>
        <begin position="38"/>
        <end position="48"/>
    </location>
</feature>
<dbReference type="EMBL" id="KB202058">
    <property type="protein sequence ID" value="ESO92494.1"/>
    <property type="molecule type" value="Genomic_DNA"/>
</dbReference>
<feature type="region of interest" description="Disordered" evidence="1">
    <location>
        <begin position="1"/>
        <end position="83"/>
    </location>
</feature>
<sequence length="122" mass="13675">MAEQDDEIFELRSRNNSSSRSLRNRNRDNNPTFSFSSDSEDETPLDETDQPKSVSFPKETRNNSNLLQSDPKYDTIQSNVSRESSSAMLGCYDMWINGDIQFVVVGGNVDSKAKEDTGGPKV</sequence>
<dbReference type="KEGG" id="lgi:LOTGIDRAFT_175688"/>
<evidence type="ECO:0000313" key="2">
    <source>
        <dbReference type="EMBL" id="ESO92494.1"/>
    </source>
</evidence>
<evidence type="ECO:0000313" key="3">
    <source>
        <dbReference type="Proteomes" id="UP000030746"/>
    </source>
</evidence>
<gene>
    <name evidence="2" type="ORF">LOTGIDRAFT_175688</name>
</gene>
<dbReference type="AlphaFoldDB" id="V4BU24"/>
<organism evidence="2 3">
    <name type="scientific">Lottia gigantea</name>
    <name type="common">Giant owl limpet</name>
    <dbReference type="NCBI Taxonomy" id="225164"/>
    <lineage>
        <taxon>Eukaryota</taxon>
        <taxon>Metazoa</taxon>
        <taxon>Spiralia</taxon>
        <taxon>Lophotrochozoa</taxon>
        <taxon>Mollusca</taxon>
        <taxon>Gastropoda</taxon>
        <taxon>Patellogastropoda</taxon>
        <taxon>Lottioidea</taxon>
        <taxon>Lottiidae</taxon>
        <taxon>Lottia</taxon>
    </lineage>
</organism>
<accession>V4BU24</accession>
<proteinExistence type="predicted"/>
<dbReference type="HOGENOM" id="CLU_2029329_0_0_1"/>
<protein>
    <submittedName>
        <fullName evidence="2">Uncharacterized protein</fullName>
    </submittedName>
</protein>
<dbReference type="Proteomes" id="UP000030746">
    <property type="component" value="Unassembled WGS sequence"/>
</dbReference>
<dbReference type="CTD" id="20243329"/>
<dbReference type="GeneID" id="20243329"/>
<keyword evidence="3" id="KW-1185">Reference proteome</keyword>
<dbReference type="RefSeq" id="XP_009056822.1">
    <property type="nucleotide sequence ID" value="XM_009058574.1"/>
</dbReference>